<dbReference type="RefSeq" id="WP_111469542.1">
    <property type="nucleotide sequence ID" value="NZ_QLIX01000005.1"/>
</dbReference>
<dbReference type="PROSITE" id="PS50850">
    <property type="entry name" value="MFS"/>
    <property type="match status" value="1"/>
</dbReference>
<feature type="transmembrane region" description="Helical" evidence="5">
    <location>
        <begin position="189"/>
        <end position="209"/>
    </location>
</feature>
<evidence type="ECO:0000256" key="3">
    <source>
        <dbReference type="ARBA" id="ARBA00022989"/>
    </source>
</evidence>
<evidence type="ECO:0000256" key="1">
    <source>
        <dbReference type="ARBA" id="ARBA00004141"/>
    </source>
</evidence>
<feature type="transmembrane region" description="Helical" evidence="5">
    <location>
        <begin position="351"/>
        <end position="369"/>
    </location>
</feature>
<organism evidence="7 8">
    <name type="scientific">Roseicella frigidaeris</name>
    <dbReference type="NCBI Taxonomy" id="2230885"/>
    <lineage>
        <taxon>Bacteria</taxon>
        <taxon>Pseudomonadati</taxon>
        <taxon>Pseudomonadota</taxon>
        <taxon>Alphaproteobacteria</taxon>
        <taxon>Acetobacterales</taxon>
        <taxon>Roseomonadaceae</taxon>
        <taxon>Roseicella</taxon>
    </lineage>
</organism>
<evidence type="ECO:0000256" key="2">
    <source>
        <dbReference type="ARBA" id="ARBA00022692"/>
    </source>
</evidence>
<feature type="transmembrane region" description="Helical" evidence="5">
    <location>
        <begin position="285"/>
        <end position="306"/>
    </location>
</feature>
<feature type="transmembrane region" description="Helical" evidence="5">
    <location>
        <begin position="215"/>
        <end position="232"/>
    </location>
</feature>
<dbReference type="Gene3D" id="1.20.1250.20">
    <property type="entry name" value="MFS general substrate transporter like domains"/>
    <property type="match status" value="1"/>
</dbReference>
<proteinExistence type="predicted"/>
<feature type="transmembrane region" description="Helical" evidence="5">
    <location>
        <begin position="326"/>
        <end position="344"/>
    </location>
</feature>
<evidence type="ECO:0000313" key="7">
    <source>
        <dbReference type="EMBL" id="RAI59285.1"/>
    </source>
</evidence>
<feature type="transmembrane region" description="Helical" evidence="5">
    <location>
        <begin position="74"/>
        <end position="92"/>
    </location>
</feature>
<evidence type="ECO:0000256" key="4">
    <source>
        <dbReference type="ARBA" id="ARBA00023136"/>
    </source>
</evidence>
<keyword evidence="3 5" id="KW-1133">Transmembrane helix</keyword>
<comment type="subcellular location">
    <subcellularLocation>
        <location evidence="1">Membrane</location>
        <topology evidence="1">Multi-pass membrane protein</topology>
    </subcellularLocation>
</comment>
<reference evidence="8" key="1">
    <citation type="submission" date="2018-06" db="EMBL/GenBank/DDBJ databases">
        <authorList>
            <person name="Khan S.A."/>
        </authorList>
    </citation>
    <scope>NUCLEOTIDE SEQUENCE [LARGE SCALE GENOMIC DNA]</scope>
    <source>
        <strain evidence="8">DB-1506</strain>
    </source>
</reference>
<dbReference type="GO" id="GO:0005886">
    <property type="term" value="C:plasma membrane"/>
    <property type="evidence" value="ECO:0007669"/>
    <property type="project" value="TreeGrafter"/>
</dbReference>
<feature type="domain" description="Major facilitator superfamily (MFS) profile" evidence="6">
    <location>
        <begin position="59"/>
        <end position="466"/>
    </location>
</feature>
<dbReference type="InterPro" id="IPR020846">
    <property type="entry name" value="MFS_dom"/>
</dbReference>
<sequence length="475" mass="52415">MSSTTLGGGAPRQPVACELFAGDAALPPAAGPLEERHLRSAAYRNAAQQERLTKTHWHIAWANGLGWGFDGMDGAIFSLVAPLVMAEFAVSLPEYRTGVQIAMLVGIIGLYLWPWLADRFGRRTLLAINIAMFSLMMPLVALAPTWGFFVAAYSIVRFALNGEWAIGSMLVAETWPARLRARIVSCNRAAWGVGAALAGTITALVVGQWGWRGAFVLPAVVALLAVYVRFLCPESPYWVRTTDRKQRIRAEIAAGRTLSDEDRQWFSKADKVGLRQLFLPDMRRNTILATFVAVTNLIAFSTVGLWMPLFLKEAHGWTTAEYSSFYIAWGLIGVVGIAGAGWISDLLGRRLAFVLMLVEGAIFLTLWIYSVDRTLLWIFGLLWSIGFLGVWGPATTYTAEMYPTRIRGVGNGFSWALAFFIGYVLWPFVSVWIREATGSFHLAFLVIPVFMLGQAAVVWLFSPEHAGKDLDGIHT</sequence>
<feature type="transmembrane region" description="Helical" evidence="5">
    <location>
        <begin position="98"/>
        <end position="117"/>
    </location>
</feature>
<evidence type="ECO:0000259" key="6">
    <source>
        <dbReference type="PROSITE" id="PS50850"/>
    </source>
</evidence>
<evidence type="ECO:0000313" key="8">
    <source>
        <dbReference type="Proteomes" id="UP000249065"/>
    </source>
</evidence>
<keyword evidence="4 5" id="KW-0472">Membrane</keyword>
<name>A0A327MA26_9PROT</name>
<dbReference type="OrthoDB" id="5368493at2"/>
<dbReference type="InterPro" id="IPR036259">
    <property type="entry name" value="MFS_trans_sf"/>
</dbReference>
<comment type="caution">
    <text evidence="7">The sequence shown here is derived from an EMBL/GenBank/DDBJ whole genome shotgun (WGS) entry which is preliminary data.</text>
</comment>
<dbReference type="Proteomes" id="UP000249065">
    <property type="component" value="Unassembled WGS sequence"/>
</dbReference>
<dbReference type="SUPFAM" id="SSF103473">
    <property type="entry name" value="MFS general substrate transporter"/>
    <property type="match status" value="1"/>
</dbReference>
<dbReference type="InterPro" id="IPR011701">
    <property type="entry name" value="MFS"/>
</dbReference>
<keyword evidence="8" id="KW-1185">Reference proteome</keyword>
<feature type="transmembrane region" description="Helical" evidence="5">
    <location>
        <begin position="439"/>
        <end position="461"/>
    </location>
</feature>
<dbReference type="Pfam" id="PF07690">
    <property type="entry name" value="MFS_1"/>
    <property type="match status" value="1"/>
</dbReference>
<feature type="transmembrane region" description="Helical" evidence="5">
    <location>
        <begin position="124"/>
        <end position="149"/>
    </location>
</feature>
<evidence type="ECO:0000256" key="5">
    <source>
        <dbReference type="SAM" id="Phobius"/>
    </source>
</evidence>
<dbReference type="GO" id="GO:0046943">
    <property type="term" value="F:carboxylic acid transmembrane transporter activity"/>
    <property type="evidence" value="ECO:0007669"/>
    <property type="project" value="TreeGrafter"/>
</dbReference>
<feature type="transmembrane region" description="Helical" evidence="5">
    <location>
        <begin position="413"/>
        <end position="433"/>
    </location>
</feature>
<keyword evidence="2 5" id="KW-0812">Transmembrane</keyword>
<gene>
    <name evidence="7" type="ORF">DOO78_09660</name>
</gene>
<feature type="transmembrane region" description="Helical" evidence="5">
    <location>
        <begin position="375"/>
        <end position="392"/>
    </location>
</feature>
<dbReference type="PANTHER" id="PTHR23508">
    <property type="entry name" value="CARBOXYLIC ACID TRANSPORTER PROTEIN HOMOLOG"/>
    <property type="match status" value="1"/>
</dbReference>
<dbReference type="PANTHER" id="PTHR23508:SF10">
    <property type="entry name" value="CARBOXYLIC ACID TRANSPORTER PROTEIN HOMOLOG"/>
    <property type="match status" value="1"/>
</dbReference>
<dbReference type="EMBL" id="QLIX01000005">
    <property type="protein sequence ID" value="RAI59285.1"/>
    <property type="molecule type" value="Genomic_DNA"/>
</dbReference>
<dbReference type="AlphaFoldDB" id="A0A327MA26"/>
<protein>
    <submittedName>
        <fullName evidence="7">MFS transporter</fullName>
    </submittedName>
</protein>
<accession>A0A327MA26</accession>